<comment type="subcellular location">
    <subcellularLocation>
        <location evidence="1">Cell outer membrane</location>
    </subcellularLocation>
</comment>
<dbReference type="SUPFAM" id="SSF56935">
    <property type="entry name" value="Porins"/>
    <property type="match status" value="1"/>
</dbReference>
<reference evidence="4 5" key="1">
    <citation type="submission" date="2013-11" db="EMBL/GenBank/DDBJ databases">
        <title>Single cell genomics of uncultured Tannerella BU063 (oral taxon 286).</title>
        <authorList>
            <person name="Beall C.J."/>
            <person name="Campbell A.G."/>
            <person name="Griffen A.L."/>
            <person name="Podar M."/>
            <person name="Leys E.J."/>
        </authorList>
    </citation>
    <scope>NUCLEOTIDE SEQUENCE [LARGE SCALE GENOMIC DNA]</scope>
    <source>
        <strain evidence="4">Cell 6/7/9</strain>
    </source>
</reference>
<evidence type="ECO:0000256" key="3">
    <source>
        <dbReference type="ARBA" id="ARBA00023237"/>
    </source>
</evidence>
<gene>
    <name evidence="4" type="ORF">T231_16760</name>
</gene>
<evidence type="ECO:0000256" key="2">
    <source>
        <dbReference type="ARBA" id="ARBA00023136"/>
    </source>
</evidence>
<protein>
    <submittedName>
        <fullName evidence="4">Uncharacterized protein</fullName>
    </submittedName>
</protein>
<proteinExistence type="predicted"/>
<dbReference type="GO" id="GO:0009279">
    <property type="term" value="C:cell outer membrane"/>
    <property type="evidence" value="ECO:0007669"/>
    <property type="project" value="UniProtKB-SubCell"/>
</dbReference>
<keyword evidence="2" id="KW-0472">Membrane</keyword>
<dbReference type="Gene3D" id="2.40.170.20">
    <property type="entry name" value="TonB-dependent receptor, beta-barrel domain"/>
    <property type="match status" value="1"/>
</dbReference>
<accession>W2CKG3</accession>
<evidence type="ECO:0000256" key="1">
    <source>
        <dbReference type="ARBA" id="ARBA00004442"/>
    </source>
</evidence>
<evidence type="ECO:0000313" key="4">
    <source>
        <dbReference type="EMBL" id="ETK07538.1"/>
    </source>
</evidence>
<keyword evidence="5" id="KW-1185">Reference proteome</keyword>
<dbReference type="AlphaFoldDB" id="W2CKG3"/>
<keyword evidence="3" id="KW-0998">Cell outer membrane</keyword>
<name>W2CKG3_9BACT</name>
<dbReference type="Proteomes" id="UP000018874">
    <property type="component" value="Unassembled WGS sequence"/>
</dbReference>
<dbReference type="InterPro" id="IPR036942">
    <property type="entry name" value="Beta-barrel_TonB_sf"/>
</dbReference>
<dbReference type="EMBL" id="AYYD01001280">
    <property type="protein sequence ID" value="ETK07538.1"/>
    <property type="molecule type" value="Genomic_DNA"/>
</dbReference>
<organism evidence="4 5">
    <name type="scientific">Tannerella sp. oral taxon BU063 isolate Cell 6/7/9</name>
    <dbReference type="NCBI Taxonomy" id="1411021"/>
    <lineage>
        <taxon>Bacteria</taxon>
        <taxon>Pseudomonadati</taxon>
        <taxon>Bacteroidota</taxon>
        <taxon>Bacteroidia</taxon>
        <taxon>Bacteroidales</taxon>
        <taxon>Tannerellaceae</taxon>
        <taxon>Tannerella</taxon>
    </lineage>
</organism>
<comment type="caution">
    <text evidence="4">The sequence shown here is derived from an EMBL/GenBank/DDBJ whole genome shotgun (WGS) entry which is preliminary data.</text>
</comment>
<evidence type="ECO:0000313" key="5">
    <source>
        <dbReference type="Proteomes" id="UP000018874"/>
    </source>
</evidence>
<dbReference type="PATRIC" id="fig|1411021.3.peg.2340"/>
<sequence length="83" mass="9675">MWSLRLTAEHYSNEIADGLRKQLLLADAELTCSLKGGWEVNVSARNLFNRRTYAYTLYDGLATFRKSYLLRPRNLTVGLFFHF</sequence>